<proteinExistence type="inferred from homology"/>
<comment type="subunit">
    <text evidence="8">Component of the small nucleolar ribonucleoprotein particle containing H/ACA-type snoRNAs (H/ACA snoRNPs).</text>
</comment>
<accession>A0A1S0U3R4</accession>
<dbReference type="InterPro" id="IPR038664">
    <property type="entry name" value="Gar1/Naf1_Cbf5-bd_sf"/>
</dbReference>
<keyword evidence="2 9" id="KW-0690">Ribosome biogenesis</keyword>
<dbReference type="OrthoDB" id="2187159at2759"/>
<evidence type="ECO:0000256" key="6">
    <source>
        <dbReference type="ARBA" id="ARBA00023274"/>
    </source>
</evidence>
<reference evidence="11" key="1">
    <citation type="submission" date="2012-04" db="EMBL/GenBank/DDBJ databases">
        <title>The Genome Sequence of Loa loa.</title>
        <authorList>
            <consortium name="The Broad Institute Genome Sequencing Platform"/>
            <consortium name="Broad Institute Genome Sequencing Center for Infectious Disease"/>
            <person name="Nutman T.B."/>
            <person name="Fink D.L."/>
            <person name="Russ C."/>
            <person name="Young S."/>
            <person name="Zeng Q."/>
            <person name="Gargeya S."/>
            <person name="Alvarado L."/>
            <person name="Berlin A."/>
            <person name="Chapman S.B."/>
            <person name="Chen Z."/>
            <person name="Freedman E."/>
            <person name="Gellesch M."/>
            <person name="Goldberg J."/>
            <person name="Griggs A."/>
            <person name="Gujja S."/>
            <person name="Heilman E.R."/>
            <person name="Heiman D."/>
            <person name="Howarth C."/>
            <person name="Mehta T."/>
            <person name="Neiman D."/>
            <person name="Pearson M."/>
            <person name="Roberts A."/>
            <person name="Saif S."/>
            <person name="Shea T."/>
            <person name="Shenoy N."/>
            <person name="Sisk P."/>
            <person name="Stolte C."/>
            <person name="Sykes S."/>
            <person name="White J."/>
            <person name="Yandava C."/>
            <person name="Haas B."/>
            <person name="Henn M.R."/>
            <person name="Nusbaum C."/>
            <person name="Birren B."/>
        </authorList>
    </citation>
    <scope>NUCLEOTIDE SEQUENCE [LARGE SCALE GENOMIC DNA]</scope>
</reference>
<name>A0A1S0U3R4_LOALO</name>
<dbReference type="FunFam" id="2.40.10.230:FF:000001">
    <property type="entry name" value="H/ACA ribonucleoprotein complex subunit"/>
    <property type="match status" value="1"/>
</dbReference>
<dbReference type="PANTHER" id="PTHR23237">
    <property type="entry name" value="NUCLEOLAR PROTEIN FAMILY A MEMBER 1 SNORNP PROTEIN GAR1"/>
    <property type="match status" value="1"/>
</dbReference>
<evidence type="ECO:0000256" key="9">
    <source>
        <dbReference type="RuleBase" id="RU364004"/>
    </source>
</evidence>
<dbReference type="GO" id="GO:0034513">
    <property type="term" value="F:box H/ACA snoRNA binding"/>
    <property type="evidence" value="ECO:0007669"/>
    <property type="project" value="TreeGrafter"/>
</dbReference>
<feature type="region of interest" description="Disordered" evidence="10">
    <location>
        <begin position="187"/>
        <end position="303"/>
    </location>
</feature>
<dbReference type="KEGG" id="loa:LOAG_03932"/>
<feature type="region of interest" description="Disordered" evidence="10">
    <location>
        <begin position="70"/>
        <end position="97"/>
    </location>
</feature>
<evidence type="ECO:0000256" key="4">
    <source>
        <dbReference type="ARBA" id="ARBA00022884"/>
    </source>
</evidence>
<gene>
    <name evidence="11" type="ORF">LOAG_03932</name>
</gene>
<protein>
    <recommendedName>
        <fullName evidence="9">H/ACA ribonucleoprotein complex subunit</fullName>
    </recommendedName>
</protein>
<organism evidence="11">
    <name type="scientific">Loa loa</name>
    <name type="common">Eye worm</name>
    <name type="synonym">Filaria loa</name>
    <dbReference type="NCBI Taxonomy" id="7209"/>
    <lineage>
        <taxon>Eukaryota</taxon>
        <taxon>Metazoa</taxon>
        <taxon>Ecdysozoa</taxon>
        <taxon>Nematoda</taxon>
        <taxon>Chromadorea</taxon>
        <taxon>Rhabditida</taxon>
        <taxon>Spirurina</taxon>
        <taxon>Spiruromorpha</taxon>
        <taxon>Filarioidea</taxon>
        <taxon>Onchocercidae</taxon>
        <taxon>Loa</taxon>
    </lineage>
</organism>
<evidence type="ECO:0000256" key="5">
    <source>
        <dbReference type="ARBA" id="ARBA00023242"/>
    </source>
</evidence>
<evidence type="ECO:0000256" key="7">
    <source>
        <dbReference type="ARBA" id="ARBA00038293"/>
    </source>
</evidence>
<dbReference type="AlphaFoldDB" id="A0A1S0U3R4"/>
<feature type="compositionally biased region" description="Gly residues" evidence="10">
    <location>
        <begin position="199"/>
        <end position="214"/>
    </location>
</feature>
<dbReference type="GeneID" id="9941332"/>
<comment type="subcellular location">
    <subcellularLocation>
        <location evidence="1 9">Nucleus</location>
        <location evidence="1 9">Nucleolus</location>
    </subcellularLocation>
</comment>
<comment type="function">
    <text evidence="9">Required for ribosome biogenesis. Part of a complex which catalyzes pseudouridylation of rRNA. This involves the isomerization of uridine such that the ribose is subsequently attached to C5, instead of the normal N1. Pseudouridine ("psi") residues may serve to stabilize the conformation of rRNAs.</text>
</comment>
<sequence length="303" mass="32814">MVCYANSLKFCSCLCSAYNKLQRKYSSAQYLLNFQCSSMPVEFSRNISFDLQNLFHVLLQKMSFRGRSGGRGFGNSGHGGRRGNRGGINRNAGYDQGPPEQVTEIGYFTHTCEDDIVCHNTSGKIPYFNAPIFFENKEQIGKVDEIFGGIKNNGFTVKLQDGIKASSFKEAQKLYIDSGRLLPIDRFLPNGAGKRGKGQIRGNGRGGRGRGGSGRSKFRGRGGGSFSRNGRGDRGGGGDRGGFRGGSRGSVRGGDWSGRGSGYRGSESGGGFRGRGRGIDLGNKRSFGGRSEPAQNKRMKFDD</sequence>
<dbReference type="OMA" id="KPQDGIV"/>
<dbReference type="Gene3D" id="2.40.10.230">
    <property type="entry name" value="Probable tRNA pseudouridine synthase domain"/>
    <property type="match status" value="1"/>
</dbReference>
<dbReference type="InterPro" id="IPR007504">
    <property type="entry name" value="H/ACA_rnp_Gar1/Naf1"/>
</dbReference>
<dbReference type="GO" id="GO:0031429">
    <property type="term" value="C:box H/ACA snoRNP complex"/>
    <property type="evidence" value="ECO:0007669"/>
    <property type="project" value="TreeGrafter"/>
</dbReference>
<dbReference type="CTD" id="9941332"/>
<dbReference type="EMBL" id="JH712090">
    <property type="protein sequence ID" value="EFO24551.2"/>
    <property type="molecule type" value="Genomic_DNA"/>
</dbReference>
<comment type="similarity">
    <text evidence="7 9">Belongs to the GAR1 family.</text>
</comment>
<dbReference type="GO" id="GO:0000454">
    <property type="term" value="P:snoRNA guided rRNA pseudouridine synthesis"/>
    <property type="evidence" value="ECO:0007669"/>
    <property type="project" value="TreeGrafter"/>
</dbReference>
<dbReference type="SUPFAM" id="SSF50447">
    <property type="entry name" value="Translation proteins"/>
    <property type="match status" value="1"/>
</dbReference>
<keyword evidence="5 9" id="KW-0539">Nucleus</keyword>
<comment type="subunit">
    <text evidence="9">Component of the small nucleolar ribonucleoprotein particles containing H/ACA-type snoRNAs (H/ACA snoRNPs).</text>
</comment>
<evidence type="ECO:0000256" key="8">
    <source>
        <dbReference type="ARBA" id="ARBA00066217"/>
    </source>
</evidence>
<keyword evidence="6 9" id="KW-0687">Ribonucleoprotein</keyword>
<dbReference type="Pfam" id="PF04410">
    <property type="entry name" value="Gar1"/>
    <property type="match status" value="1"/>
</dbReference>
<dbReference type="InterPro" id="IPR009000">
    <property type="entry name" value="Transl_B-barrel_sf"/>
</dbReference>
<dbReference type="InParanoid" id="A0A1S0U3R4"/>
<dbReference type="RefSeq" id="XP_003139517.2">
    <property type="nucleotide sequence ID" value="XM_003139469.2"/>
</dbReference>
<evidence type="ECO:0000256" key="2">
    <source>
        <dbReference type="ARBA" id="ARBA00022517"/>
    </source>
</evidence>
<feature type="compositionally biased region" description="Gly residues" evidence="10">
    <location>
        <begin position="238"/>
        <end position="273"/>
    </location>
</feature>
<evidence type="ECO:0000256" key="3">
    <source>
        <dbReference type="ARBA" id="ARBA00022552"/>
    </source>
</evidence>
<dbReference type="PANTHER" id="PTHR23237:SF6">
    <property type="entry name" value="H_ACA RIBONUCLEOPROTEIN COMPLEX SUBUNIT 1"/>
    <property type="match status" value="1"/>
</dbReference>
<evidence type="ECO:0000256" key="10">
    <source>
        <dbReference type="SAM" id="MobiDB-lite"/>
    </source>
</evidence>
<keyword evidence="4 9" id="KW-0694">RNA-binding</keyword>
<keyword evidence="3 9" id="KW-0698">rRNA processing</keyword>
<evidence type="ECO:0000256" key="1">
    <source>
        <dbReference type="ARBA" id="ARBA00004604"/>
    </source>
</evidence>
<evidence type="ECO:0000313" key="11">
    <source>
        <dbReference type="EMBL" id="EFO24551.2"/>
    </source>
</evidence>